<evidence type="ECO:0000256" key="11">
    <source>
        <dbReference type="SAM" id="Phobius"/>
    </source>
</evidence>
<feature type="domain" description="G-protein coupled receptors family 1 profile" evidence="12">
    <location>
        <begin position="50"/>
        <end position="309"/>
    </location>
</feature>
<evidence type="ECO:0000256" key="3">
    <source>
        <dbReference type="ARBA" id="ARBA00022692"/>
    </source>
</evidence>
<dbReference type="InterPro" id="IPR000276">
    <property type="entry name" value="GPCR_Rhodpsn"/>
</dbReference>
<organism evidence="13 14">
    <name type="scientific">Desmophyllum pertusum</name>
    <dbReference type="NCBI Taxonomy" id="174260"/>
    <lineage>
        <taxon>Eukaryota</taxon>
        <taxon>Metazoa</taxon>
        <taxon>Cnidaria</taxon>
        <taxon>Anthozoa</taxon>
        <taxon>Hexacorallia</taxon>
        <taxon>Scleractinia</taxon>
        <taxon>Caryophylliina</taxon>
        <taxon>Caryophylliidae</taxon>
        <taxon>Desmophyllum</taxon>
    </lineage>
</organism>
<evidence type="ECO:0000256" key="6">
    <source>
        <dbReference type="ARBA" id="ARBA00023136"/>
    </source>
</evidence>
<dbReference type="Gene3D" id="1.20.1070.10">
    <property type="entry name" value="Rhodopsin 7-helix transmembrane proteins"/>
    <property type="match status" value="1"/>
</dbReference>
<feature type="transmembrane region" description="Helical" evidence="11">
    <location>
        <begin position="117"/>
        <end position="138"/>
    </location>
</feature>
<dbReference type="GO" id="GO:0004930">
    <property type="term" value="F:G protein-coupled receptor activity"/>
    <property type="evidence" value="ECO:0007669"/>
    <property type="project" value="UniProtKB-KW"/>
</dbReference>
<evidence type="ECO:0000256" key="4">
    <source>
        <dbReference type="ARBA" id="ARBA00022989"/>
    </source>
</evidence>
<dbReference type="PANTHER" id="PTHR24246">
    <property type="entry name" value="OLFACTORY RECEPTOR AND ADENOSINE RECEPTOR"/>
    <property type="match status" value="1"/>
</dbReference>
<accession>A0A9X0CL05</accession>
<feature type="transmembrane region" description="Helical" evidence="11">
    <location>
        <begin position="34"/>
        <end position="59"/>
    </location>
</feature>
<dbReference type="SUPFAM" id="SSF81321">
    <property type="entry name" value="Family A G protein-coupled receptor-like"/>
    <property type="match status" value="1"/>
</dbReference>
<keyword evidence="3 11" id="KW-0812">Transmembrane</keyword>
<reference evidence="13" key="1">
    <citation type="submission" date="2023-01" db="EMBL/GenBank/DDBJ databases">
        <title>Genome assembly of the deep-sea coral Lophelia pertusa.</title>
        <authorList>
            <person name="Herrera S."/>
            <person name="Cordes E."/>
        </authorList>
    </citation>
    <scope>NUCLEOTIDE SEQUENCE</scope>
    <source>
        <strain evidence="13">USNM1676648</strain>
        <tissue evidence="13">Polyp</tissue>
    </source>
</reference>
<sequence length="363" mass="41124">MNSNGSQSTVFSNATGDLPDDILPELRTYRHIELASAIVLCILSPITVVSNSLLLTAIYKDPLRCFRTPMTFFIAGLALADLLIGLTVEPFFAIYYFADFANFTAKPSEAYRLIHRIGGIISTVAISVSFFVVLALSVCQYIAVTYPHQFKDIVSRNRVLCFLAASFVYITSFCMLQFTGIDLNTFLKIDLMIHPTLFSLILVVVQILLYTSFNRHLQQSDTLRKKASLNQSLQKVNSYKRRHSERQFTVMTFYLTAILLASASLHNVVLYIYLFRKPKNTVENINIHIGLRVSDLMLFIKVALDIFIYAWRLPTYRRALSCTLFGRRAVSRLSRPSSTCRKTSDDMQENGRRGPGTEQTSTV</sequence>
<dbReference type="OrthoDB" id="5969918at2759"/>
<keyword evidence="8" id="KW-0325">Glycoprotein</keyword>
<name>A0A9X0CL05_9CNID</name>
<evidence type="ECO:0000256" key="7">
    <source>
        <dbReference type="ARBA" id="ARBA00023170"/>
    </source>
</evidence>
<keyword evidence="5" id="KW-0297">G-protein coupled receptor</keyword>
<evidence type="ECO:0000256" key="5">
    <source>
        <dbReference type="ARBA" id="ARBA00023040"/>
    </source>
</evidence>
<dbReference type="AlphaFoldDB" id="A0A9X0CL05"/>
<feature type="transmembrane region" description="Helical" evidence="11">
    <location>
        <begin position="159"/>
        <end position="179"/>
    </location>
</feature>
<feature type="transmembrane region" description="Helical" evidence="11">
    <location>
        <begin position="293"/>
        <end position="311"/>
    </location>
</feature>
<keyword evidence="14" id="KW-1185">Reference proteome</keyword>
<evidence type="ECO:0000256" key="2">
    <source>
        <dbReference type="ARBA" id="ARBA00022475"/>
    </source>
</evidence>
<dbReference type="PROSITE" id="PS50262">
    <property type="entry name" value="G_PROTEIN_RECEP_F1_2"/>
    <property type="match status" value="1"/>
</dbReference>
<comment type="subcellular location">
    <subcellularLocation>
        <location evidence="1">Cell membrane</location>
        <topology evidence="1">Multi-pass membrane protein</topology>
    </subcellularLocation>
</comment>
<dbReference type="GO" id="GO:0005886">
    <property type="term" value="C:plasma membrane"/>
    <property type="evidence" value="ECO:0007669"/>
    <property type="project" value="UniProtKB-SubCell"/>
</dbReference>
<dbReference type="CDD" id="cd00637">
    <property type="entry name" value="7tm_classA_rhodopsin-like"/>
    <property type="match status" value="1"/>
</dbReference>
<feature type="region of interest" description="Disordered" evidence="10">
    <location>
        <begin position="336"/>
        <end position="363"/>
    </location>
</feature>
<dbReference type="PRINTS" id="PR00237">
    <property type="entry name" value="GPCRRHODOPSN"/>
</dbReference>
<feature type="transmembrane region" description="Helical" evidence="11">
    <location>
        <begin position="71"/>
        <end position="97"/>
    </location>
</feature>
<evidence type="ECO:0000313" key="14">
    <source>
        <dbReference type="Proteomes" id="UP001163046"/>
    </source>
</evidence>
<dbReference type="Proteomes" id="UP001163046">
    <property type="component" value="Unassembled WGS sequence"/>
</dbReference>
<keyword evidence="2" id="KW-1003">Cell membrane</keyword>
<keyword evidence="7" id="KW-0675">Receptor</keyword>
<dbReference type="EMBL" id="MU827325">
    <property type="protein sequence ID" value="KAJ7356062.1"/>
    <property type="molecule type" value="Genomic_DNA"/>
</dbReference>
<dbReference type="Pfam" id="PF00001">
    <property type="entry name" value="7tm_1"/>
    <property type="match status" value="1"/>
</dbReference>
<dbReference type="PANTHER" id="PTHR24246:SF27">
    <property type="entry name" value="ADENOSINE RECEPTOR, ISOFORM A"/>
    <property type="match status" value="1"/>
</dbReference>
<dbReference type="InterPro" id="IPR017452">
    <property type="entry name" value="GPCR_Rhodpsn_7TM"/>
</dbReference>
<keyword evidence="9" id="KW-0807">Transducer</keyword>
<proteinExistence type="predicted"/>
<keyword evidence="4 11" id="KW-1133">Transmembrane helix</keyword>
<evidence type="ECO:0000256" key="1">
    <source>
        <dbReference type="ARBA" id="ARBA00004651"/>
    </source>
</evidence>
<evidence type="ECO:0000256" key="10">
    <source>
        <dbReference type="SAM" id="MobiDB-lite"/>
    </source>
</evidence>
<protein>
    <recommendedName>
        <fullName evidence="12">G-protein coupled receptors family 1 profile domain-containing protein</fullName>
    </recommendedName>
</protein>
<feature type="transmembrane region" description="Helical" evidence="11">
    <location>
        <begin position="191"/>
        <end position="210"/>
    </location>
</feature>
<evidence type="ECO:0000313" key="13">
    <source>
        <dbReference type="EMBL" id="KAJ7356062.1"/>
    </source>
</evidence>
<comment type="caution">
    <text evidence="13">The sequence shown here is derived from an EMBL/GenBank/DDBJ whole genome shotgun (WGS) entry which is preliminary data.</text>
</comment>
<evidence type="ECO:0000256" key="8">
    <source>
        <dbReference type="ARBA" id="ARBA00023180"/>
    </source>
</evidence>
<feature type="transmembrane region" description="Helical" evidence="11">
    <location>
        <begin position="248"/>
        <end position="273"/>
    </location>
</feature>
<evidence type="ECO:0000259" key="12">
    <source>
        <dbReference type="PROSITE" id="PS50262"/>
    </source>
</evidence>
<evidence type="ECO:0000256" key="9">
    <source>
        <dbReference type="ARBA" id="ARBA00023224"/>
    </source>
</evidence>
<keyword evidence="6 11" id="KW-0472">Membrane</keyword>
<gene>
    <name evidence="13" type="ORF">OS493_026985</name>
</gene>
<feature type="compositionally biased region" description="Basic and acidic residues" evidence="10">
    <location>
        <begin position="342"/>
        <end position="352"/>
    </location>
</feature>